<dbReference type="EMBL" id="BARW01016747">
    <property type="protein sequence ID" value="GAI94662.1"/>
    <property type="molecule type" value="Genomic_DNA"/>
</dbReference>
<protein>
    <submittedName>
        <fullName evidence="2">Uncharacterized protein</fullName>
    </submittedName>
</protein>
<evidence type="ECO:0000313" key="2">
    <source>
        <dbReference type="EMBL" id="GAI94662.1"/>
    </source>
</evidence>
<name>X1SNL8_9ZZZZ</name>
<keyword evidence="1" id="KW-0812">Transmembrane</keyword>
<dbReference type="AlphaFoldDB" id="X1SNL8"/>
<reference evidence="2" key="1">
    <citation type="journal article" date="2014" name="Front. Microbiol.">
        <title>High frequency of phylogenetically diverse reductive dehalogenase-homologous genes in deep subseafloor sedimentary metagenomes.</title>
        <authorList>
            <person name="Kawai M."/>
            <person name="Futagami T."/>
            <person name="Toyoda A."/>
            <person name="Takaki Y."/>
            <person name="Nishi S."/>
            <person name="Hori S."/>
            <person name="Arai W."/>
            <person name="Tsubouchi T."/>
            <person name="Morono Y."/>
            <person name="Uchiyama I."/>
            <person name="Ito T."/>
            <person name="Fujiyama A."/>
            <person name="Inagaki F."/>
            <person name="Takami H."/>
        </authorList>
    </citation>
    <scope>NUCLEOTIDE SEQUENCE</scope>
    <source>
        <strain evidence="2">Expedition CK06-06</strain>
    </source>
</reference>
<keyword evidence="1" id="KW-0472">Membrane</keyword>
<accession>X1SNL8</accession>
<feature type="transmembrane region" description="Helical" evidence="1">
    <location>
        <begin position="12"/>
        <end position="30"/>
    </location>
</feature>
<sequence>MEIMLGLEAVSWLLLAIAAFVASILLERYAHQEEDGKGRIQA</sequence>
<proteinExistence type="predicted"/>
<comment type="caution">
    <text evidence="2">The sequence shown here is derived from an EMBL/GenBank/DDBJ whole genome shotgun (WGS) entry which is preliminary data.</text>
</comment>
<feature type="non-terminal residue" evidence="2">
    <location>
        <position position="42"/>
    </location>
</feature>
<organism evidence="2">
    <name type="scientific">marine sediment metagenome</name>
    <dbReference type="NCBI Taxonomy" id="412755"/>
    <lineage>
        <taxon>unclassified sequences</taxon>
        <taxon>metagenomes</taxon>
        <taxon>ecological metagenomes</taxon>
    </lineage>
</organism>
<gene>
    <name evidence="2" type="ORF">S12H4_29082</name>
</gene>
<evidence type="ECO:0000256" key="1">
    <source>
        <dbReference type="SAM" id="Phobius"/>
    </source>
</evidence>
<keyword evidence="1" id="KW-1133">Transmembrane helix</keyword>